<evidence type="ECO:0000259" key="2">
    <source>
        <dbReference type="Pfam" id="PF07859"/>
    </source>
</evidence>
<proteinExistence type="predicted"/>
<dbReference type="AlphaFoldDB" id="A0A1M2VTQ4"/>
<dbReference type="InterPro" id="IPR029058">
    <property type="entry name" value="AB_hydrolase_fold"/>
</dbReference>
<feature type="domain" description="Alpha/beta hydrolase fold-3" evidence="2">
    <location>
        <begin position="93"/>
        <end position="308"/>
    </location>
</feature>
<dbReference type="Proteomes" id="UP000184267">
    <property type="component" value="Unassembled WGS sequence"/>
</dbReference>
<keyword evidence="1 3" id="KW-0378">Hydrolase</keyword>
<evidence type="ECO:0000313" key="4">
    <source>
        <dbReference type="Proteomes" id="UP000184267"/>
    </source>
</evidence>
<dbReference type="InterPro" id="IPR013094">
    <property type="entry name" value="AB_hydrolase_3"/>
</dbReference>
<dbReference type="OrthoDB" id="408631at2759"/>
<dbReference type="OMA" id="WHRPNAI"/>
<dbReference type="InterPro" id="IPR050300">
    <property type="entry name" value="GDXG_lipolytic_enzyme"/>
</dbReference>
<dbReference type="SUPFAM" id="SSF53474">
    <property type="entry name" value="alpha/beta-Hydrolases"/>
    <property type="match status" value="1"/>
</dbReference>
<gene>
    <name evidence="3" type="ORF">TRAPUB_12500</name>
</gene>
<dbReference type="ESTHER" id="trapu-a0a1m2vtq4">
    <property type="family name" value="Hormone-sensitive_lipase_like"/>
</dbReference>
<name>A0A1M2VTQ4_TRAPU</name>
<accession>A0A1M2VTQ4</accession>
<reference evidence="3 4" key="1">
    <citation type="submission" date="2016-10" db="EMBL/GenBank/DDBJ databases">
        <title>Genome sequence of the basidiomycete white-rot fungus Trametes pubescens.</title>
        <authorList>
            <person name="Makela M.R."/>
            <person name="Granchi Z."/>
            <person name="Peng M."/>
            <person name="De Vries R.P."/>
            <person name="Grigoriev I."/>
            <person name="Riley R."/>
            <person name="Hilden K."/>
        </authorList>
    </citation>
    <scope>NUCLEOTIDE SEQUENCE [LARGE SCALE GENOMIC DNA]</scope>
    <source>
        <strain evidence="3 4">FBCC735</strain>
    </source>
</reference>
<dbReference type="PANTHER" id="PTHR48081">
    <property type="entry name" value="AB HYDROLASE SUPERFAMILY PROTEIN C4A8.06C"/>
    <property type="match status" value="1"/>
</dbReference>
<organism evidence="3 4">
    <name type="scientific">Trametes pubescens</name>
    <name type="common">White-rot fungus</name>
    <dbReference type="NCBI Taxonomy" id="154538"/>
    <lineage>
        <taxon>Eukaryota</taxon>
        <taxon>Fungi</taxon>
        <taxon>Dikarya</taxon>
        <taxon>Basidiomycota</taxon>
        <taxon>Agaricomycotina</taxon>
        <taxon>Agaricomycetes</taxon>
        <taxon>Polyporales</taxon>
        <taxon>Polyporaceae</taxon>
        <taxon>Trametes</taxon>
    </lineage>
</organism>
<comment type="caution">
    <text evidence="3">The sequence shown here is derived from an EMBL/GenBank/DDBJ whole genome shotgun (WGS) entry which is preliminary data.</text>
</comment>
<sequence length="342" mass="36997">MANNHLATPNAELAPILAVLPPAAASLLPDIDAARRWFAEGPAAMARSGQESHLPPDTAYVSKDHKIAVEGGEITVRSFVPTSSKDDVRFPLLVWTHGGGWVVGDLELDDYYLKALCAELQIVIINVDYRLAPEYPFPTGLNDSYTALKWAQQNADNFNADLSKGFLVGGASAGGNLAAVLAHRAKADPEFAQSPLTGQVLQYPVTVHPDVVPEEYKKNYTAYGQMTDGNILPARHMYEYFQLLGGSPSDPEISPLLQPSFNGLPPALVQVCGMDPLRDDGLFYADKLKKAGVPTRLHVYPGAPHGFHLGLPQTTIAQRFEAELKAALRWMLTGASSDQQLG</sequence>
<dbReference type="GO" id="GO:0016787">
    <property type="term" value="F:hydrolase activity"/>
    <property type="evidence" value="ECO:0007669"/>
    <property type="project" value="UniProtKB-KW"/>
</dbReference>
<evidence type="ECO:0000256" key="1">
    <source>
        <dbReference type="ARBA" id="ARBA00022801"/>
    </source>
</evidence>
<dbReference type="STRING" id="154538.A0A1M2VTQ4"/>
<dbReference type="PANTHER" id="PTHR48081:SF8">
    <property type="entry name" value="ALPHA_BETA HYDROLASE FOLD-3 DOMAIN-CONTAINING PROTEIN-RELATED"/>
    <property type="match status" value="1"/>
</dbReference>
<dbReference type="Pfam" id="PF07859">
    <property type="entry name" value="Abhydrolase_3"/>
    <property type="match status" value="1"/>
</dbReference>
<dbReference type="Gene3D" id="3.40.50.1820">
    <property type="entry name" value="alpha/beta hydrolase"/>
    <property type="match status" value="1"/>
</dbReference>
<keyword evidence="4" id="KW-1185">Reference proteome</keyword>
<dbReference type="EMBL" id="MNAD01000701">
    <property type="protein sequence ID" value="OJT10993.1"/>
    <property type="molecule type" value="Genomic_DNA"/>
</dbReference>
<protein>
    <submittedName>
        <fullName evidence="3">AB hydrolase superfamily protein B1A11.02</fullName>
    </submittedName>
</protein>
<evidence type="ECO:0000313" key="3">
    <source>
        <dbReference type="EMBL" id="OJT10993.1"/>
    </source>
</evidence>